<keyword evidence="1" id="KW-0175">Coiled coil</keyword>
<keyword evidence="3" id="KW-1185">Reference proteome</keyword>
<evidence type="ECO:0000313" key="2">
    <source>
        <dbReference type="EMBL" id="CUR30263.1"/>
    </source>
</evidence>
<dbReference type="RefSeq" id="WP_072717323.1">
    <property type="nucleotide sequence ID" value="NZ_LN889766.1"/>
</dbReference>
<evidence type="ECO:0000313" key="3">
    <source>
        <dbReference type="Proteomes" id="UP000184315"/>
    </source>
</evidence>
<gene>
    <name evidence="2" type="ORF">PL9214100007</name>
</gene>
<dbReference type="EMBL" id="CZDF01000002">
    <property type="protein sequence ID" value="CUR30263.1"/>
    <property type="molecule type" value="Genomic_DNA"/>
</dbReference>
<accession>A0A1J1LCH2</accession>
<feature type="coiled-coil region" evidence="1">
    <location>
        <begin position="138"/>
        <end position="172"/>
    </location>
</feature>
<protein>
    <submittedName>
        <fullName evidence="2">Uncharacterized protein</fullName>
    </submittedName>
</protein>
<dbReference type="OrthoDB" id="9826749at2"/>
<sequence length="176" mass="19852">MGILSAIVGLFGGKSSNQVDSRIAVKGDVSPIPQNLITPDYRPQNGVYITSSAELLREWESRGWMISKEDLEQLKMMHKTLEEYEKLSRDYGKKLGAFSKTEAKLVRTVTKTIPKVAGANFAQYAANQQMGSEMDKIAAEYQKNIALRQAEAQKIQQQLTQFQNKIRERQQQLRGG</sequence>
<organism evidence="2 3">
    <name type="scientific">Planktothrix tepida PCC 9214</name>
    <dbReference type="NCBI Taxonomy" id="671072"/>
    <lineage>
        <taxon>Bacteria</taxon>
        <taxon>Bacillati</taxon>
        <taxon>Cyanobacteriota</taxon>
        <taxon>Cyanophyceae</taxon>
        <taxon>Oscillatoriophycideae</taxon>
        <taxon>Oscillatoriales</taxon>
        <taxon>Microcoleaceae</taxon>
        <taxon>Planktothrix</taxon>
    </lineage>
</organism>
<proteinExistence type="predicted"/>
<dbReference type="Proteomes" id="UP000184315">
    <property type="component" value="Unassembled WGS sequence"/>
</dbReference>
<evidence type="ECO:0000256" key="1">
    <source>
        <dbReference type="SAM" id="Coils"/>
    </source>
</evidence>
<reference evidence="3" key="1">
    <citation type="submission" date="2015-10" db="EMBL/GenBank/DDBJ databases">
        <authorList>
            <person name="Regsiter A."/>
            <person name="william w."/>
        </authorList>
    </citation>
    <scope>NUCLEOTIDE SEQUENCE [LARGE SCALE GENOMIC DNA]</scope>
</reference>
<dbReference type="AlphaFoldDB" id="A0A1J1LCH2"/>
<dbReference type="STRING" id="671072.PL9214100007"/>
<name>A0A1J1LCH2_9CYAN</name>